<dbReference type="FunCoup" id="G8JU79">
    <property type="interactions" value="52"/>
</dbReference>
<dbReference type="OMA" id="GIMHQNG"/>
<evidence type="ECO:0000256" key="5">
    <source>
        <dbReference type="ARBA" id="ARBA00022679"/>
    </source>
</evidence>
<keyword evidence="9 11" id="KW-0472">Membrane</keyword>
<keyword evidence="4 11" id="KW-0328">Glycosyltransferase</keyword>
<comment type="similarity">
    <text evidence="10">Belongs to the glycosyltransferase 22 family. PIGZ subfamily.</text>
</comment>
<feature type="transmembrane region" description="Helical" evidence="11">
    <location>
        <begin position="139"/>
        <end position="156"/>
    </location>
</feature>
<comment type="subcellular location">
    <subcellularLocation>
        <location evidence="1 11">Endoplasmic reticulum membrane</location>
        <topology evidence="1 11">Multi-pass membrane protein</topology>
    </subcellularLocation>
</comment>
<dbReference type="GeneID" id="11471620"/>
<keyword evidence="7 11" id="KW-0256">Endoplasmic reticulum</keyword>
<dbReference type="KEGG" id="erc:Ecym_4547"/>
<dbReference type="InParanoid" id="G8JU79"/>
<name>G8JU79_ERECY</name>
<dbReference type="InterPro" id="IPR005599">
    <property type="entry name" value="GPI_mannosylTrfase"/>
</dbReference>
<keyword evidence="13" id="KW-1185">Reference proteome</keyword>
<dbReference type="eggNOG" id="KOG4123">
    <property type="taxonomic scope" value="Eukaryota"/>
</dbReference>
<dbReference type="AlphaFoldDB" id="G8JU79"/>
<dbReference type="Pfam" id="PF03901">
    <property type="entry name" value="Glyco_transf_22"/>
    <property type="match status" value="1"/>
</dbReference>
<dbReference type="PANTHER" id="PTHR22760">
    <property type="entry name" value="GLYCOSYLTRANSFERASE"/>
    <property type="match status" value="1"/>
</dbReference>
<dbReference type="Proteomes" id="UP000006790">
    <property type="component" value="Chromosome 4"/>
</dbReference>
<dbReference type="GO" id="GO:0006506">
    <property type="term" value="P:GPI anchor biosynthetic process"/>
    <property type="evidence" value="ECO:0007669"/>
    <property type="project" value="UniProtKB-KW"/>
</dbReference>
<evidence type="ECO:0000313" key="13">
    <source>
        <dbReference type="Proteomes" id="UP000006790"/>
    </source>
</evidence>
<gene>
    <name evidence="12" type="ordered locus">Ecym_4547</name>
</gene>
<keyword evidence="3" id="KW-0337">GPI-anchor biosynthesis</keyword>
<evidence type="ECO:0000256" key="9">
    <source>
        <dbReference type="ARBA" id="ARBA00023136"/>
    </source>
</evidence>
<feature type="transmembrane region" description="Helical" evidence="11">
    <location>
        <begin position="91"/>
        <end position="109"/>
    </location>
</feature>
<evidence type="ECO:0000256" key="10">
    <source>
        <dbReference type="ARBA" id="ARBA00038466"/>
    </source>
</evidence>
<feature type="transmembrane region" description="Helical" evidence="11">
    <location>
        <begin position="60"/>
        <end position="79"/>
    </location>
</feature>
<organism evidence="12 13">
    <name type="scientific">Eremothecium cymbalariae (strain CBS 270.75 / DBVPG 7215 / KCTC 17166 / NRRL Y-17582)</name>
    <name type="common">Yeast</name>
    <dbReference type="NCBI Taxonomy" id="931890"/>
    <lineage>
        <taxon>Eukaryota</taxon>
        <taxon>Fungi</taxon>
        <taxon>Dikarya</taxon>
        <taxon>Ascomycota</taxon>
        <taxon>Saccharomycotina</taxon>
        <taxon>Saccharomycetes</taxon>
        <taxon>Saccharomycetales</taxon>
        <taxon>Saccharomycetaceae</taxon>
        <taxon>Eremothecium</taxon>
    </lineage>
</organism>
<evidence type="ECO:0000256" key="4">
    <source>
        <dbReference type="ARBA" id="ARBA00022676"/>
    </source>
</evidence>
<keyword evidence="8 11" id="KW-1133">Transmembrane helix</keyword>
<sequence length="504" mass="57302">MNVKILEYVGILIGLITCLEPSYVHPDEQMQSLEVLVQRICGVSGEVAWEFMSGKCARSFVPLYMFYGPAVYVGRYVFGVGAVGQLGLVRLQNYMLFVFMYRLALQFLLKSKLQRSMAGFLMSTSYVAGSYYAHTFSNSVESIILLMVLSLFEVLVRDSRDARYRHYRTSVGLGFLVALGVFNRITFPAFILLPAVVVFHKFYIRQWGSLALFFGSFVCAAVFFVYVDTKLYGLDQWTIAPLNNLLYNLDESNLADHGLHPRYTHLLVNIPQLLGPALLVFVTQRHALSLPMLSCISGITALSLFKHQEARFLIPLVPLFLMSVDMTNLAKFLSLKLIIKLWLMFNLVMSVVIGVLHQRGVILALDHLKDGPTDVQIWWKTYPPPTWMLMNEHLTVDSTNIVDGEERVDNVDFEILDDHVVDLKGCDVELLNLTLSQFLEKSAKIHLIMPKSVEAMFISLSEKFHYNLTSIFDTYMHLDLDHIDPSNLSTIKPGLHIYEVTKLL</sequence>
<comment type="pathway">
    <text evidence="2">Glycolipid biosynthesis; glycosylphosphatidylinositol-anchor biosynthesis.</text>
</comment>
<evidence type="ECO:0000256" key="1">
    <source>
        <dbReference type="ARBA" id="ARBA00004477"/>
    </source>
</evidence>
<evidence type="ECO:0000256" key="6">
    <source>
        <dbReference type="ARBA" id="ARBA00022692"/>
    </source>
</evidence>
<proteinExistence type="inferred from homology"/>
<dbReference type="EC" id="2.4.1.-" evidence="11"/>
<keyword evidence="5" id="KW-0808">Transferase</keyword>
<dbReference type="OrthoDB" id="10066429at2759"/>
<evidence type="ECO:0000256" key="8">
    <source>
        <dbReference type="ARBA" id="ARBA00022989"/>
    </source>
</evidence>
<dbReference type="RefSeq" id="XP_003646399.1">
    <property type="nucleotide sequence ID" value="XM_003646351.1"/>
</dbReference>
<feature type="transmembrane region" description="Helical" evidence="11">
    <location>
        <begin position="337"/>
        <end position="356"/>
    </location>
</feature>
<protein>
    <recommendedName>
        <fullName evidence="11">Mannosyltransferase</fullName>
        <ecNumber evidence="11">2.4.1.-</ecNumber>
    </recommendedName>
</protein>
<dbReference type="GO" id="GO:0006276">
    <property type="term" value="P:plasmid maintenance"/>
    <property type="evidence" value="ECO:0007669"/>
    <property type="project" value="EnsemblFungi"/>
</dbReference>
<dbReference type="PANTHER" id="PTHR22760:SF3">
    <property type="entry name" value="GPI MANNOSYLTRANSFERASE 4"/>
    <property type="match status" value="1"/>
</dbReference>
<evidence type="ECO:0000256" key="7">
    <source>
        <dbReference type="ARBA" id="ARBA00022824"/>
    </source>
</evidence>
<feature type="transmembrane region" description="Helical" evidence="11">
    <location>
        <begin position="206"/>
        <end position="227"/>
    </location>
</feature>
<evidence type="ECO:0000256" key="11">
    <source>
        <dbReference type="RuleBase" id="RU363075"/>
    </source>
</evidence>
<reference evidence="13" key="1">
    <citation type="journal article" date="2012" name="G3 (Bethesda)">
        <title>Pichia sorbitophila, an interspecies yeast hybrid reveals early steps of genome resolution following polyploidization.</title>
        <authorList>
            <person name="Leh Louis V."/>
            <person name="Despons L."/>
            <person name="Friedrich A."/>
            <person name="Martin T."/>
            <person name="Durrens P."/>
            <person name="Casaregola S."/>
            <person name="Neuveglise C."/>
            <person name="Fairhead C."/>
            <person name="Marck C."/>
            <person name="Cruz J.A."/>
            <person name="Straub M.L."/>
            <person name="Kugler V."/>
            <person name="Sacerdot C."/>
            <person name="Uzunov Z."/>
            <person name="Thierry A."/>
            <person name="Weiss S."/>
            <person name="Bleykasten C."/>
            <person name="De Montigny J."/>
            <person name="Jacques N."/>
            <person name="Jung P."/>
            <person name="Lemaire M."/>
            <person name="Mallet S."/>
            <person name="Morel G."/>
            <person name="Richard G.F."/>
            <person name="Sarkar A."/>
            <person name="Savel G."/>
            <person name="Schacherer J."/>
            <person name="Seret M.L."/>
            <person name="Talla E."/>
            <person name="Samson G."/>
            <person name="Jubin C."/>
            <person name="Poulain J."/>
            <person name="Vacherie B."/>
            <person name="Barbe V."/>
            <person name="Pelletier E."/>
            <person name="Sherman D.J."/>
            <person name="Westhof E."/>
            <person name="Weissenbach J."/>
            <person name="Baret P.V."/>
            <person name="Wincker P."/>
            <person name="Gaillardin C."/>
            <person name="Dujon B."/>
            <person name="Souciet J.L."/>
        </authorList>
    </citation>
    <scope>NUCLEOTIDE SEQUENCE [LARGE SCALE GENOMIC DNA]</scope>
    <source>
        <strain evidence="13">CBS 270.75 / DBVPG 7215 / KCTC 17166 / NRRL Y-17582</strain>
    </source>
</reference>
<evidence type="ECO:0000256" key="3">
    <source>
        <dbReference type="ARBA" id="ARBA00022502"/>
    </source>
</evidence>
<evidence type="ECO:0000313" key="12">
    <source>
        <dbReference type="EMBL" id="AET39582.1"/>
    </source>
</evidence>
<feature type="transmembrane region" description="Helical" evidence="11">
    <location>
        <begin position="176"/>
        <end position="200"/>
    </location>
</feature>
<evidence type="ECO:0000256" key="2">
    <source>
        <dbReference type="ARBA" id="ARBA00004687"/>
    </source>
</evidence>
<dbReference type="EMBL" id="CP002500">
    <property type="protein sequence ID" value="AET39582.1"/>
    <property type="molecule type" value="Genomic_DNA"/>
</dbReference>
<dbReference type="GO" id="GO:0000026">
    <property type="term" value="F:alpha-1,2-mannosyltransferase activity"/>
    <property type="evidence" value="ECO:0007669"/>
    <property type="project" value="EnsemblFungi"/>
</dbReference>
<dbReference type="STRING" id="931890.G8JU79"/>
<accession>G8JU79</accession>
<keyword evidence="6 11" id="KW-0812">Transmembrane</keyword>
<dbReference type="HOGENOM" id="CLU_022957_2_0_1"/>
<dbReference type="GO" id="GO:0005789">
    <property type="term" value="C:endoplasmic reticulum membrane"/>
    <property type="evidence" value="ECO:0007669"/>
    <property type="project" value="UniProtKB-SubCell"/>
</dbReference>